<organism evidence="1 2">
    <name type="scientific">Lentibacillus amyloliquefaciens</name>
    <dbReference type="NCBI Taxonomy" id="1472767"/>
    <lineage>
        <taxon>Bacteria</taxon>
        <taxon>Bacillati</taxon>
        <taxon>Bacillota</taxon>
        <taxon>Bacilli</taxon>
        <taxon>Bacillales</taxon>
        <taxon>Bacillaceae</taxon>
        <taxon>Lentibacillus</taxon>
    </lineage>
</organism>
<dbReference type="InterPro" id="IPR037208">
    <property type="entry name" value="Spo0E-like_sf"/>
</dbReference>
<evidence type="ECO:0000313" key="2">
    <source>
        <dbReference type="Proteomes" id="UP000050331"/>
    </source>
</evidence>
<dbReference type="GO" id="GO:0043937">
    <property type="term" value="P:regulation of sporulation"/>
    <property type="evidence" value="ECO:0007669"/>
    <property type="project" value="InterPro"/>
</dbReference>
<protein>
    <recommendedName>
        <fullName evidence="3">Sporulation protein Spo0E</fullName>
    </recommendedName>
</protein>
<proteinExistence type="predicted"/>
<evidence type="ECO:0000313" key="1">
    <source>
        <dbReference type="EMBL" id="ALX48759.1"/>
    </source>
</evidence>
<sequence>MCSIKELKRKIEETRQEMYKAYESDPNDPKFLSISQSLDVLLNKYSQALKKVKKPDIDGDSY</sequence>
<dbReference type="Gene3D" id="4.10.280.10">
    <property type="entry name" value="Helix-loop-helix DNA-binding domain"/>
    <property type="match status" value="1"/>
</dbReference>
<gene>
    <name evidence="1" type="ORF">AOX59_09090</name>
</gene>
<name>A0A0U4EZR5_9BACI</name>
<dbReference type="InterPro" id="IPR018540">
    <property type="entry name" value="Spo0E-like"/>
</dbReference>
<dbReference type="EMBL" id="CP013862">
    <property type="protein sequence ID" value="ALX48759.1"/>
    <property type="molecule type" value="Genomic_DNA"/>
</dbReference>
<dbReference type="AlphaFoldDB" id="A0A0U4EZR5"/>
<dbReference type="Pfam" id="PF09388">
    <property type="entry name" value="SpoOE-like"/>
    <property type="match status" value="1"/>
</dbReference>
<reference evidence="1 2" key="1">
    <citation type="submission" date="2016-01" db="EMBL/GenBank/DDBJ databases">
        <title>Complete genome sequence of strain Lentibacillus amyloliquefaciens LAM0015T isolated from saline sediment.</title>
        <authorList>
            <person name="Wang J.-L."/>
            <person name="He M.-X."/>
        </authorList>
    </citation>
    <scope>NUCLEOTIDE SEQUENCE [LARGE SCALE GENOMIC DNA]</scope>
    <source>
        <strain evidence="1 2">LAM0015</strain>
    </source>
</reference>
<accession>A0A0U4EZR5</accession>
<keyword evidence="2" id="KW-1185">Reference proteome</keyword>
<dbReference type="SUPFAM" id="SSF140500">
    <property type="entry name" value="BAS1536-like"/>
    <property type="match status" value="1"/>
</dbReference>
<dbReference type="InterPro" id="IPR036638">
    <property type="entry name" value="HLH_DNA-bd_sf"/>
</dbReference>
<dbReference type="KEGG" id="lao:AOX59_09090"/>
<dbReference type="Proteomes" id="UP000050331">
    <property type="component" value="Chromosome"/>
</dbReference>
<evidence type="ECO:0008006" key="3">
    <source>
        <dbReference type="Google" id="ProtNLM"/>
    </source>
</evidence>
<dbReference type="OrthoDB" id="2973540at2"/>
<dbReference type="GO" id="GO:0046983">
    <property type="term" value="F:protein dimerization activity"/>
    <property type="evidence" value="ECO:0007669"/>
    <property type="project" value="InterPro"/>
</dbReference>